<dbReference type="InterPro" id="IPR031807">
    <property type="entry name" value="HicB-like"/>
</dbReference>
<protein>
    <recommendedName>
        <fullName evidence="1">HicB-like antitoxin of toxin-antitoxin system domain-containing protein</fullName>
    </recommendedName>
</protein>
<dbReference type="Pfam" id="PF15919">
    <property type="entry name" value="HicB_lk_antitox"/>
    <property type="match status" value="1"/>
</dbReference>
<dbReference type="SUPFAM" id="SSF143100">
    <property type="entry name" value="TTHA1013/TTHA0281-like"/>
    <property type="match status" value="1"/>
</dbReference>
<organism evidence="2 3">
    <name type="scientific">Lactobacillus helveticus</name>
    <name type="common">Lactobacillus suntoryeus</name>
    <dbReference type="NCBI Taxonomy" id="1587"/>
    <lineage>
        <taxon>Bacteria</taxon>
        <taxon>Bacillati</taxon>
        <taxon>Bacillota</taxon>
        <taxon>Bacilli</taxon>
        <taxon>Lactobacillales</taxon>
        <taxon>Lactobacillaceae</taxon>
        <taxon>Lactobacillus</taxon>
    </lineage>
</organism>
<accession>A0A9Q5BVQ4</accession>
<name>A0A9Q5BVQ4_LACHE</name>
<dbReference type="AlphaFoldDB" id="A0A9Q5BVQ4"/>
<comment type="caution">
    <text evidence="2">The sequence shown here is derived from an EMBL/GenBank/DDBJ whole genome shotgun (WGS) entry which is preliminary data.</text>
</comment>
<evidence type="ECO:0000259" key="1">
    <source>
        <dbReference type="Pfam" id="PF15919"/>
    </source>
</evidence>
<dbReference type="InterPro" id="IPR035069">
    <property type="entry name" value="TTHA1013/TTHA0281-like"/>
</dbReference>
<evidence type="ECO:0000313" key="3">
    <source>
        <dbReference type="Proteomes" id="UP000601587"/>
    </source>
</evidence>
<feature type="domain" description="HicB-like antitoxin of toxin-antitoxin system" evidence="1">
    <location>
        <begin position="8"/>
        <end position="103"/>
    </location>
</feature>
<dbReference type="Proteomes" id="UP000601587">
    <property type="component" value="Unassembled WGS sequence"/>
</dbReference>
<dbReference type="Gene3D" id="3.30.160.250">
    <property type="match status" value="1"/>
</dbReference>
<dbReference type="RefSeq" id="WP_172981119.1">
    <property type="nucleotide sequence ID" value="NZ_CP155077.1"/>
</dbReference>
<gene>
    <name evidence="2" type="ORF">IMAU50013_00738</name>
</gene>
<evidence type="ECO:0000313" key="2">
    <source>
        <dbReference type="EMBL" id="NRN91211.1"/>
    </source>
</evidence>
<reference evidence="2" key="1">
    <citation type="submission" date="2019-09" db="EMBL/GenBank/DDBJ databases">
        <title>Comparative genomic analysis of Lactobacillus helveticus.</title>
        <authorList>
            <person name="Zhang H."/>
            <person name="Chen Y."/>
            <person name="Zhong Z."/>
        </authorList>
    </citation>
    <scope>NUCLEOTIDE SEQUENCE</scope>
    <source>
        <strain evidence="2">IMAU50013</strain>
    </source>
</reference>
<sequence length="153" mass="17666">MVLYFEKFHKNSDNQYEVSFPDLEPYAATYGDTLEEAIHSAHDSLTGYLLTEEDFHEEVPTPTDDPEKFKLEEPNFLVPVQVDLQLEREKEENKLVKKTLTIPSFFKHPGKRSWIKFLALLSEAIKTKFRHLIPSHLSNLVCKKPVGSTLTGF</sequence>
<proteinExistence type="predicted"/>
<dbReference type="EMBL" id="WCGB01000010">
    <property type="protein sequence ID" value="NRN91211.1"/>
    <property type="molecule type" value="Genomic_DNA"/>
</dbReference>